<dbReference type="Proteomes" id="UP000287171">
    <property type="component" value="Unassembled WGS sequence"/>
</dbReference>
<dbReference type="OrthoDB" id="156752at2"/>
<accession>A0A402BG22</accession>
<dbReference type="EMBL" id="BIFT01000002">
    <property type="protein sequence ID" value="GCE30212.1"/>
    <property type="molecule type" value="Genomic_DNA"/>
</dbReference>
<protein>
    <submittedName>
        <fullName evidence="1">Uncharacterized protein</fullName>
    </submittedName>
</protein>
<dbReference type="AlphaFoldDB" id="A0A402BG22"/>
<comment type="caution">
    <text evidence="1">The sequence shown here is derived from an EMBL/GenBank/DDBJ whole genome shotgun (WGS) entry which is preliminary data.</text>
</comment>
<gene>
    <name evidence="1" type="ORF">KDA_56960</name>
</gene>
<name>A0A402BG22_9CHLR</name>
<evidence type="ECO:0000313" key="1">
    <source>
        <dbReference type="EMBL" id="GCE30212.1"/>
    </source>
</evidence>
<reference evidence="2" key="1">
    <citation type="submission" date="2018-12" db="EMBL/GenBank/DDBJ databases">
        <title>Tengunoibacter tsumagoiensis gen. nov., sp. nov., Dictyobacter kobayashii sp. nov., D. alpinus sp. nov., and D. joshuensis sp. nov. and description of Dictyobacteraceae fam. nov. within the order Ktedonobacterales isolated from Tengu-no-mugimeshi.</title>
        <authorList>
            <person name="Wang C.M."/>
            <person name="Zheng Y."/>
            <person name="Sakai Y."/>
            <person name="Toyoda A."/>
            <person name="Minakuchi Y."/>
            <person name="Abe K."/>
            <person name="Yokota A."/>
            <person name="Yabe S."/>
        </authorList>
    </citation>
    <scope>NUCLEOTIDE SEQUENCE [LARGE SCALE GENOMIC DNA]</scope>
    <source>
        <strain evidence="2">Uno16</strain>
    </source>
</reference>
<dbReference type="RefSeq" id="WP_126630362.1">
    <property type="nucleotide sequence ID" value="NZ_BIFT01000002.1"/>
</dbReference>
<sequence length="244" mass="27897">MNTQTRPEGQTVPYTNTLAEQWLIERTYHAKLSDGTELSVPHLTEAFRNITSTYIPISAWKELSRQEARQHYEQGNPLLLYSEHTWNHAYGNNTMWSSNKNMRAIIYSSTPQLPDEASGISYGLYYLDSIHGNFANSSWEAWFSSTIENIFAENSHTTFLKPFIQFPASLHYTIIAADGHVEEYASADEAVQGFQTMPALQQDGKVSLPEFCYYCEVTTSSGRYRIEFFGPRMNEPGYPVKVMK</sequence>
<proteinExistence type="predicted"/>
<evidence type="ECO:0000313" key="2">
    <source>
        <dbReference type="Proteomes" id="UP000287171"/>
    </source>
</evidence>
<organism evidence="1 2">
    <name type="scientific">Dictyobacter alpinus</name>
    <dbReference type="NCBI Taxonomy" id="2014873"/>
    <lineage>
        <taxon>Bacteria</taxon>
        <taxon>Bacillati</taxon>
        <taxon>Chloroflexota</taxon>
        <taxon>Ktedonobacteria</taxon>
        <taxon>Ktedonobacterales</taxon>
        <taxon>Dictyobacteraceae</taxon>
        <taxon>Dictyobacter</taxon>
    </lineage>
</organism>
<keyword evidence="2" id="KW-1185">Reference proteome</keyword>